<sequence>MINIKYRKDIDGLRAFAVLSVIFFHFNVSWIKSGFLGVDIFFVISGYLITSIIIRDLQNNSFSLKNFYIRRIRRILPALIVVLSVSTFFAWLILLPQDLIDYCESLISAIVSIPNIFFFLKLDFGYFGQDSQIIPLLNTWSLGAEEQFYMIWPLVLILLFHLKFATKKKLFIISSIFLVISATIFLSGEFKLYVLSSQRWYYFPTHRAFELLFGGCLAIFLNDNLKTSINNKLALNILSIIATIMMTIPIFFINVSFPSFWTITTCFGATLYIYCSNNTNFTPIISKILCLKPFVAIGIISYSLYLWHWPIIAYINYLSIEKTSIVCAIIFIISIILASLTYLFIEKPFRYKYKFSFIKSFIALWLLPLILAFCFYIASTNHKFGFNSLDLFNQNKLTYNYGFEKIDQNNCFLMIQSFSFKSKQLPSLSKCSIGNTNSKKTDFLLVGDSHARSEIPMLSTWLQHANQKAYVVTQKTTPFLLDFQNVVEYVSVTDRNKAISQLIKSKKYKYVILAGAWSNPIYSNSINSLGESIRLIIENGSTPILILDTPTLTTDMTNLCPLEKIKLPFLFKLHSCQLSISFVKQQKTSFLSLVMKLKKEFPQLIVIDPQKAICNDKYCDIAINNIPIYADSNHLNYIGSELLGEKYMEKYGNPFEFVK</sequence>
<accession>A0AAC8VD88</accession>
<feature type="transmembrane region" description="Helical" evidence="1">
    <location>
        <begin position="259"/>
        <end position="275"/>
    </location>
</feature>
<evidence type="ECO:0008006" key="6">
    <source>
        <dbReference type="Google" id="ProtNLM"/>
    </source>
</evidence>
<feature type="transmembrane region" description="Helical" evidence="1">
    <location>
        <begin position="34"/>
        <end position="54"/>
    </location>
</feature>
<feature type="domain" description="Acyltransferase 3" evidence="2">
    <location>
        <begin position="8"/>
        <end position="341"/>
    </location>
</feature>
<feature type="transmembrane region" description="Helical" evidence="1">
    <location>
        <begin position="12"/>
        <end position="28"/>
    </location>
</feature>
<feature type="domain" description="SGNH" evidence="3">
    <location>
        <begin position="428"/>
        <end position="647"/>
    </location>
</feature>
<feature type="transmembrane region" description="Helical" evidence="1">
    <location>
        <begin position="75"/>
        <end position="94"/>
    </location>
</feature>
<dbReference type="GO" id="GO:0009103">
    <property type="term" value="P:lipopolysaccharide biosynthetic process"/>
    <property type="evidence" value="ECO:0007669"/>
    <property type="project" value="TreeGrafter"/>
</dbReference>
<dbReference type="KEGG" id="fper:ACH24_01040"/>
<dbReference type="RefSeq" id="WP_064460808.1">
    <property type="nucleotide sequence ID" value="NZ_CP012505.1"/>
</dbReference>
<evidence type="ECO:0000259" key="2">
    <source>
        <dbReference type="Pfam" id="PF01757"/>
    </source>
</evidence>
<dbReference type="AlphaFoldDB" id="A0AAC8VD88"/>
<dbReference type="InterPro" id="IPR043968">
    <property type="entry name" value="SGNH"/>
</dbReference>
<dbReference type="EMBL" id="CP012505">
    <property type="protein sequence ID" value="ALB01392.1"/>
    <property type="molecule type" value="Genomic_DNA"/>
</dbReference>
<feature type="transmembrane region" description="Helical" evidence="1">
    <location>
        <begin position="170"/>
        <end position="188"/>
    </location>
</feature>
<feature type="transmembrane region" description="Helical" evidence="1">
    <location>
        <begin position="200"/>
        <end position="221"/>
    </location>
</feature>
<keyword evidence="1" id="KW-0812">Transmembrane</keyword>
<evidence type="ECO:0000313" key="5">
    <source>
        <dbReference type="Proteomes" id="UP000242800"/>
    </source>
</evidence>
<feature type="transmembrane region" description="Helical" evidence="1">
    <location>
        <begin position="357"/>
        <end position="378"/>
    </location>
</feature>
<keyword evidence="5" id="KW-1185">Reference proteome</keyword>
<feature type="transmembrane region" description="Helical" evidence="1">
    <location>
        <begin position="323"/>
        <end position="345"/>
    </location>
</feature>
<dbReference type="Proteomes" id="UP000242800">
    <property type="component" value="Chromosome"/>
</dbReference>
<dbReference type="PANTHER" id="PTHR23028:SF53">
    <property type="entry name" value="ACYL_TRANSF_3 DOMAIN-CONTAINING PROTEIN"/>
    <property type="match status" value="1"/>
</dbReference>
<dbReference type="PANTHER" id="PTHR23028">
    <property type="entry name" value="ACETYLTRANSFERASE"/>
    <property type="match status" value="1"/>
</dbReference>
<evidence type="ECO:0000256" key="1">
    <source>
        <dbReference type="SAM" id="Phobius"/>
    </source>
</evidence>
<gene>
    <name evidence="4" type="ORF">ACH24_01040</name>
</gene>
<feature type="transmembrane region" description="Helical" evidence="1">
    <location>
        <begin position="233"/>
        <end position="253"/>
    </location>
</feature>
<proteinExistence type="predicted"/>
<evidence type="ECO:0000259" key="3">
    <source>
        <dbReference type="Pfam" id="PF19040"/>
    </source>
</evidence>
<organism evidence="4 5">
    <name type="scientific">Francisella persica ATCC VR-331</name>
    <dbReference type="NCBI Taxonomy" id="1086726"/>
    <lineage>
        <taxon>Bacteria</taxon>
        <taxon>Pseudomonadati</taxon>
        <taxon>Pseudomonadota</taxon>
        <taxon>Gammaproteobacteria</taxon>
        <taxon>Thiotrichales</taxon>
        <taxon>Francisellaceae</taxon>
        <taxon>Francisella</taxon>
    </lineage>
</organism>
<protein>
    <recommendedName>
        <fullName evidence="6">Acyltransferase</fullName>
    </recommendedName>
</protein>
<dbReference type="Pfam" id="PF01757">
    <property type="entry name" value="Acyl_transf_3"/>
    <property type="match status" value="1"/>
</dbReference>
<reference evidence="4 5" key="1">
    <citation type="journal article" date="2016" name="Int. J. Syst. Evol. Microbiol.">
        <title>Reclassification of Wolbachia persica as Francisella persica comb. nov. and emended description of the family Francisellaceae.</title>
        <authorList>
            <person name="Larson M.A."/>
            <person name="Nalbantoglu U."/>
            <person name="Sayood K."/>
            <person name="Zentz E.B."/>
            <person name="Cer R.Z."/>
            <person name="Iwen P.C."/>
            <person name="Francesconi S.C."/>
            <person name="Bishop-Lilly K.A."/>
            <person name="Mokashi V.P."/>
            <person name="Sjostedt A."/>
            <person name="Hinrichs S.H."/>
        </authorList>
    </citation>
    <scope>NUCLEOTIDE SEQUENCE [LARGE SCALE GENOMIC DNA]</scope>
    <source>
        <strain evidence="4 5">FSC845</strain>
    </source>
</reference>
<dbReference type="GO" id="GO:0016020">
    <property type="term" value="C:membrane"/>
    <property type="evidence" value="ECO:0007669"/>
    <property type="project" value="TreeGrafter"/>
</dbReference>
<dbReference type="Pfam" id="PF19040">
    <property type="entry name" value="SGNH"/>
    <property type="match status" value="1"/>
</dbReference>
<dbReference type="InterPro" id="IPR002656">
    <property type="entry name" value="Acyl_transf_3_dom"/>
</dbReference>
<dbReference type="GO" id="GO:0016747">
    <property type="term" value="F:acyltransferase activity, transferring groups other than amino-acyl groups"/>
    <property type="evidence" value="ECO:0007669"/>
    <property type="project" value="InterPro"/>
</dbReference>
<evidence type="ECO:0000313" key="4">
    <source>
        <dbReference type="EMBL" id="ALB01392.1"/>
    </source>
</evidence>
<keyword evidence="1" id="KW-1133">Transmembrane helix</keyword>
<dbReference type="InterPro" id="IPR050879">
    <property type="entry name" value="Acyltransferase_3"/>
</dbReference>
<feature type="transmembrane region" description="Helical" evidence="1">
    <location>
        <begin position="295"/>
        <end position="317"/>
    </location>
</feature>
<feature type="transmembrane region" description="Helical" evidence="1">
    <location>
        <begin position="147"/>
        <end position="165"/>
    </location>
</feature>
<keyword evidence="1" id="KW-0472">Membrane</keyword>
<name>A0AAC8VD88_9GAMM</name>